<dbReference type="AlphaFoldDB" id="A0A7W9KK45"/>
<name>A0A7W9KK45_9PSEU</name>
<feature type="signal peptide" evidence="1">
    <location>
        <begin position="1"/>
        <end position="30"/>
    </location>
</feature>
<evidence type="ECO:0000313" key="3">
    <source>
        <dbReference type="Proteomes" id="UP000585638"/>
    </source>
</evidence>
<protein>
    <submittedName>
        <fullName evidence="2">Uncharacterized protein</fullName>
    </submittedName>
</protein>
<sequence>MATSSESSGMTRRGALRAAGALAAALPAVAAGTGVAIAKPPPLPIGPAIPPGRQVTLTPILSGEQFPIGAIWPPPPTQITQSRLQEMKNAGINFFITGNYLDDGNIVTYTLGVADAVGGLHVIVRDDHDVANLARWFTITDNRAVPMSISPSDAVAMANRAFGTYAAYPSFAGFSLLEDTEPWTYGNLNAVVTALRAANPYYLRYSNLPPGSGPGYQASVVDYAGKVGAQMLSFDRYPIMADGTNDAGYVSNWADMRAAAAQTGLPAWGYIQTCGFDGHRSPSYDDIAWQVNTSLAYGAKGVQYFPYWTPGPDRGGNFQPAMIDLLGRRTQHYYDVQDINNGTLSGVGNQLRTMRSESVTHANDSVAPARTARFGPDNYLTDASGDAVVLSRFVDKAGDRWLFVVNRSHRTAAKATLRLRSSAVARVSQFDSRSRKVTAQRDAGGISVSLRPGASALYHLAAHS</sequence>
<comment type="caution">
    <text evidence="2">The sequence shown here is derived from an EMBL/GenBank/DDBJ whole genome shotgun (WGS) entry which is preliminary data.</text>
</comment>
<gene>
    <name evidence="2" type="ORF">BJ998_005254</name>
</gene>
<evidence type="ECO:0000256" key="1">
    <source>
        <dbReference type="SAM" id="SignalP"/>
    </source>
</evidence>
<proteinExistence type="predicted"/>
<reference evidence="2 3" key="1">
    <citation type="submission" date="2020-08" db="EMBL/GenBank/DDBJ databases">
        <title>Sequencing the genomes of 1000 actinobacteria strains.</title>
        <authorList>
            <person name="Klenk H.-P."/>
        </authorList>
    </citation>
    <scope>NUCLEOTIDE SEQUENCE [LARGE SCALE GENOMIC DNA]</scope>
    <source>
        <strain evidence="2 3">DSM 43851</strain>
    </source>
</reference>
<accession>A0A7W9KK45</accession>
<dbReference type="InterPro" id="IPR006311">
    <property type="entry name" value="TAT_signal"/>
</dbReference>
<dbReference type="RefSeq" id="WP_184865807.1">
    <property type="nucleotide sequence ID" value="NZ_BAAAWY010000011.1"/>
</dbReference>
<keyword evidence="3" id="KW-1185">Reference proteome</keyword>
<dbReference type="Proteomes" id="UP000585638">
    <property type="component" value="Unassembled WGS sequence"/>
</dbReference>
<dbReference type="Gene3D" id="3.20.20.80">
    <property type="entry name" value="Glycosidases"/>
    <property type="match status" value="1"/>
</dbReference>
<dbReference type="PROSITE" id="PS51318">
    <property type="entry name" value="TAT"/>
    <property type="match status" value="1"/>
</dbReference>
<evidence type="ECO:0000313" key="2">
    <source>
        <dbReference type="EMBL" id="MBB5894058.1"/>
    </source>
</evidence>
<organism evidence="2 3">
    <name type="scientific">Kutzneria kofuensis</name>
    <dbReference type="NCBI Taxonomy" id="103725"/>
    <lineage>
        <taxon>Bacteria</taxon>
        <taxon>Bacillati</taxon>
        <taxon>Actinomycetota</taxon>
        <taxon>Actinomycetes</taxon>
        <taxon>Pseudonocardiales</taxon>
        <taxon>Pseudonocardiaceae</taxon>
        <taxon>Kutzneria</taxon>
    </lineage>
</organism>
<feature type="chain" id="PRO_5031397805" evidence="1">
    <location>
        <begin position="31"/>
        <end position="464"/>
    </location>
</feature>
<dbReference type="EMBL" id="JACHIR010000001">
    <property type="protein sequence ID" value="MBB5894058.1"/>
    <property type="molecule type" value="Genomic_DNA"/>
</dbReference>
<keyword evidence="1" id="KW-0732">Signal</keyword>